<sequence length="407" mass="45889">MTDKAARRAKFEQAFQTIQDELIDYIRGEGMPEEAVEWYKANLEYNVPGGKLNRGMSVVDTAEIIKGSALTEAEYFRAAVLGWCIELLQAFFLVADDMMDTSITRRGQPCWYRLPKIGMIAINDSFMLESAIYHLLKKHFRKEPYYADLLDIFHDTTYKTEFGQLVDLITAPEDHVDLSKFSLERHRLIVIYKTAFYSFYLPVACAMLMSGVPYPENTPSFSLSGTSLAPAEISGGTSVARPTATSSAPSDPYSTALSILIPLGEYFQVQDDFLDFSATPEVLRKIGTDIVDNKCSWVVNTALLLTSPDKTSNPFNTSTSAERLREIRAILEANYGKKEKDAQGVNQHESKVKEIYEELGVRKAYEAYEERVVGVLKERIAAVKEDEGGLKREIFKSFLGKIYKRSK</sequence>
<keyword evidence="12" id="KW-1133">Transmembrane helix</keyword>
<reference evidence="13 14" key="1">
    <citation type="journal article" date="2020" name="ISME J.">
        <title>Uncovering the hidden diversity of litter-decomposition mechanisms in mushroom-forming fungi.</title>
        <authorList>
            <person name="Floudas D."/>
            <person name="Bentzer J."/>
            <person name="Ahren D."/>
            <person name="Johansson T."/>
            <person name="Persson P."/>
            <person name="Tunlid A."/>
        </authorList>
    </citation>
    <scope>NUCLEOTIDE SEQUENCE [LARGE SCALE GENOMIC DNA]</scope>
    <source>
        <strain evidence="13 14">CBS 175.51</strain>
    </source>
</reference>
<dbReference type="EMBL" id="JAACJK010000169">
    <property type="protein sequence ID" value="KAF5320418.1"/>
    <property type="molecule type" value="Genomic_DNA"/>
</dbReference>
<dbReference type="EC" id="2.5.1.1" evidence="3"/>
<proteinExistence type="inferred from homology"/>
<comment type="similarity">
    <text evidence="11">Belongs to the FPP/GGPP synthase family.</text>
</comment>
<dbReference type="GO" id="GO:0046872">
    <property type="term" value="F:metal ion binding"/>
    <property type="evidence" value="ECO:0007669"/>
    <property type="project" value="UniProtKB-KW"/>
</dbReference>
<evidence type="ECO:0000256" key="6">
    <source>
        <dbReference type="ARBA" id="ARBA00022842"/>
    </source>
</evidence>
<dbReference type="EC" id="2.5.1.10" evidence="2"/>
<evidence type="ECO:0000313" key="13">
    <source>
        <dbReference type="EMBL" id="KAF5320418.1"/>
    </source>
</evidence>
<gene>
    <name evidence="13" type="ORF">D9611_010667</name>
</gene>
<comment type="caution">
    <text evidence="13">The sequence shown here is derived from an EMBL/GenBank/DDBJ whole genome shotgun (WGS) entry which is preliminary data.</text>
</comment>
<feature type="transmembrane region" description="Helical" evidence="12">
    <location>
        <begin position="195"/>
        <end position="214"/>
    </location>
</feature>
<comment type="cofactor">
    <cofactor evidence="1">
        <name>Mg(2+)</name>
        <dbReference type="ChEBI" id="CHEBI:18420"/>
    </cofactor>
</comment>
<dbReference type="PROSITE" id="PS00444">
    <property type="entry name" value="POLYPRENYL_SYNTHASE_2"/>
    <property type="match status" value="1"/>
</dbReference>
<dbReference type="Proteomes" id="UP000541558">
    <property type="component" value="Unassembled WGS sequence"/>
</dbReference>
<dbReference type="PANTHER" id="PTHR11525:SF0">
    <property type="entry name" value="FARNESYL PYROPHOSPHATE SYNTHASE"/>
    <property type="match status" value="1"/>
</dbReference>
<evidence type="ECO:0000256" key="5">
    <source>
        <dbReference type="ARBA" id="ARBA00022723"/>
    </source>
</evidence>
<dbReference type="GO" id="GO:0005737">
    <property type="term" value="C:cytoplasm"/>
    <property type="evidence" value="ECO:0007669"/>
    <property type="project" value="TreeGrafter"/>
</dbReference>
<dbReference type="Gene3D" id="1.10.600.10">
    <property type="entry name" value="Farnesyl Diphosphate Synthase"/>
    <property type="match status" value="1"/>
</dbReference>
<dbReference type="InterPro" id="IPR033749">
    <property type="entry name" value="Polyprenyl_synt_CS"/>
</dbReference>
<evidence type="ECO:0000256" key="9">
    <source>
        <dbReference type="ARBA" id="ARBA00032448"/>
    </source>
</evidence>
<dbReference type="PANTHER" id="PTHR11525">
    <property type="entry name" value="FARNESYL-PYROPHOSPHATE SYNTHETASE"/>
    <property type="match status" value="1"/>
</dbReference>
<evidence type="ECO:0000256" key="2">
    <source>
        <dbReference type="ARBA" id="ARBA00012439"/>
    </source>
</evidence>
<keyword evidence="4 11" id="KW-0808">Transferase</keyword>
<dbReference type="AlphaFoldDB" id="A0A8H5BCA6"/>
<accession>A0A8H5BCA6</accession>
<evidence type="ECO:0000256" key="12">
    <source>
        <dbReference type="SAM" id="Phobius"/>
    </source>
</evidence>
<dbReference type="InterPro" id="IPR039702">
    <property type="entry name" value="FPS1-like"/>
</dbReference>
<dbReference type="Pfam" id="PF00348">
    <property type="entry name" value="polyprenyl_synt"/>
    <property type="match status" value="2"/>
</dbReference>
<evidence type="ECO:0000256" key="3">
    <source>
        <dbReference type="ARBA" id="ARBA00012833"/>
    </source>
</evidence>
<evidence type="ECO:0000256" key="11">
    <source>
        <dbReference type="RuleBase" id="RU004466"/>
    </source>
</evidence>
<evidence type="ECO:0000256" key="10">
    <source>
        <dbReference type="ARBA" id="ARBA00032873"/>
    </source>
</evidence>
<dbReference type="CDD" id="cd00685">
    <property type="entry name" value="Trans_IPPS_HT"/>
    <property type="match status" value="1"/>
</dbReference>
<dbReference type="OrthoDB" id="10257492at2759"/>
<keyword evidence="14" id="KW-1185">Reference proteome</keyword>
<dbReference type="PROSITE" id="PS00723">
    <property type="entry name" value="POLYPRENYL_SYNTHASE_1"/>
    <property type="match status" value="1"/>
</dbReference>
<dbReference type="GO" id="GO:0004337">
    <property type="term" value="F:(2E,6E)-farnesyl diphosphate synthase activity"/>
    <property type="evidence" value="ECO:0007669"/>
    <property type="project" value="UniProtKB-EC"/>
</dbReference>
<keyword evidence="12" id="KW-0472">Membrane</keyword>
<dbReference type="GO" id="GO:0004161">
    <property type="term" value="F:dimethylallyltranstransferase activity"/>
    <property type="evidence" value="ECO:0007669"/>
    <property type="project" value="UniProtKB-EC"/>
</dbReference>
<evidence type="ECO:0000256" key="7">
    <source>
        <dbReference type="ARBA" id="ARBA00032380"/>
    </source>
</evidence>
<dbReference type="InterPro" id="IPR008949">
    <property type="entry name" value="Isoprenoid_synthase_dom_sf"/>
</dbReference>
<evidence type="ECO:0000256" key="4">
    <source>
        <dbReference type="ARBA" id="ARBA00022679"/>
    </source>
</evidence>
<evidence type="ECO:0000256" key="8">
    <source>
        <dbReference type="ARBA" id="ARBA00032424"/>
    </source>
</evidence>
<protein>
    <recommendedName>
        <fullName evidence="10">(2E,6E)-farnesyl diphosphate synthase</fullName>
        <ecNumber evidence="3">2.5.1.1</ecNumber>
        <ecNumber evidence="2">2.5.1.10</ecNumber>
    </recommendedName>
    <alternativeName>
        <fullName evidence="9">Dimethylallyltranstransferase</fullName>
    </alternativeName>
    <alternativeName>
        <fullName evidence="8">Farnesyl diphosphate synthase</fullName>
    </alternativeName>
    <alternativeName>
        <fullName evidence="7">Geranyltranstransferase</fullName>
    </alternativeName>
</protein>
<dbReference type="InterPro" id="IPR000092">
    <property type="entry name" value="Polyprenyl_synt"/>
</dbReference>
<keyword evidence="6" id="KW-0460">Magnesium</keyword>
<organism evidence="13 14">
    <name type="scientific">Ephemerocybe angulata</name>
    <dbReference type="NCBI Taxonomy" id="980116"/>
    <lineage>
        <taxon>Eukaryota</taxon>
        <taxon>Fungi</taxon>
        <taxon>Dikarya</taxon>
        <taxon>Basidiomycota</taxon>
        <taxon>Agaricomycotina</taxon>
        <taxon>Agaricomycetes</taxon>
        <taxon>Agaricomycetidae</taxon>
        <taxon>Agaricales</taxon>
        <taxon>Agaricineae</taxon>
        <taxon>Psathyrellaceae</taxon>
        <taxon>Ephemerocybe</taxon>
    </lineage>
</organism>
<dbReference type="SUPFAM" id="SSF48576">
    <property type="entry name" value="Terpenoid synthases"/>
    <property type="match status" value="2"/>
</dbReference>
<dbReference type="GO" id="GO:0045337">
    <property type="term" value="P:farnesyl diphosphate biosynthetic process"/>
    <property type="evidence" value="ECO:0007669"/>
    <property type="project" value="TreeGrafter"/>
</dbReference>
<evidence type="ECO:0000256" key="1">
    <source>
        <dbReference type="ARBA" id="ARBA00001946"/>
    </source>
</evidence>
<evidence type="ECO:0000313" key="14">
    <source>
        <dbReference type="Proteomes" id="UP000541558"/>
    </source>
</evidence>
<keyword evidence="12" id="KW-0812">Transmembrane</keyword>
<keyword evidence="5" id="KW-0479">Metal-binding</keyword>
<name>A0A8H5BCA6_9AGAR</name>